<dbReference type="GO" id="GO:0003700">
    <property type="term" value="F:DNA-binding transcription factor activity"/>
    <property type="evidence" value="ECO:0007669"/>
    <property type="project" value="TreeGrafter"/>
</dbReference>
<comment type="caution">
    <text evidence="4">The sequence shown here is derived from an EMBL/GenBank/DDBJ whole genome shotgun (WGS) entry which is preliminary data.</text>
</comment>
<dbReference type="Pfam" id="PF11951">
    <property type="entry name" value="Fungal_trans_2"/>
    <property type="match status" value="1"/>
</dbReference>
<comment type="subcellular location">
    <subcellularLocation>
        <location evidence="1">Nucleus</location>
    </subcellularLocation>
</comment>
<feature type="region of interest" description="Disordered" evidence="3">
    <location>
        <begin position="1"/>
        <end position="32"/>
    </location>
</feature>
<dbReference type="GO" id="GO:0045944">
    <property type="term" value="P:positive regulation of transcription by RNA polymerase II"/>
    <property type="evidence" value="ECO:0007669"/>
    <property type="project" value="TreeGrafter"/>
</dbReference>
<evidence type="ECO:0000313" key="4">
    <source>
        <dbReference type="EMBL" id="KAJ5340438.1"/>
    </source>
</evidence>
<proteinExistence type="predicted"/>
<evidence type="ECO:0000256" key="2">
    <source>
        <dbReference type="ARBA" id="ARBA00023242"/>
    </source>
</evidence>
<evidence type="ECO:0008006" key="6">
    <source>
        <dbReference type="Google" id="ProtNLM"/>
    </source>
</evidence>
<dbReference type="CDD" id="cd12148">
    <property type="entry name" value="fungal_TF_MHR"/>
    <property type="match status" value="1"/>
</dbReference>
<gene>
    <name evidence="4" type="ORF">N7541_009562</name>
</gene>
<dbReference type="Proteomes" id="UP001148299">
    <property type="component" value="Unassembled WGS sequence"/>
</dbReference>
<evidence type="ECO:0000256" key="1">
    <source>
        <dbReference type="ARBA" id="ARBA00004123"/>
    </source>
</evidence>
<sequence length="627" mass="69645">MFPQLDDRLPSEWAPLQPYTPSDSTDPAAFPSPLGAASWGHDGFSHDPGFLASQEELRCMLFNIAQSAAPTRAPSPESHILREFEIPARPVLSNPRRVEYLKNYVGQVAPWLDMFDSQCTFRVQIPALARSFPALLNAILAISARQMERKEGIQDSFDSLELYQEAIRLLSPLLQMRDPKVVAACVLLCCLEMMSARAQDWQRHLEGCAALFDAFEMNGFSSDILQAVFWCYARMDLCGALISDGTQSTLLQPSKWLAPGCREEDAAQLFQAAQSPDMHANYAVYLCAKACELVADRTQFMELGVKNECTGEVFSRRWLRLWDDLQHWLDSRPPELLPVHTTTTKPFPHILFLHWAAISSNQLHHTACILLLNMMPKSISLPSTPAISALWHARRICGISLANPHQGCLNNAIQPLWIAGRLFSHMSEHAIIVDVIRHIEAETGWGGLLADSRSGACMGVSGIALRSRDKVPIPHRWVSLDPDELVNRSMRRILTSRRANTIPLVACASNHLCPILSLCECARMLESLLAVEIHGSFDVPPSETMPEDKGPSTLVDRCGVQCRRSAARATKATLQKSGNLPSVPSSVGCGNHWEGHLGASQLMIHIQLEHGLESLRSLSVPLLQFFY</sequence>
<dbReference type="PANTHER" id="PTHR37534:SF24">
    <property type="entry name" value="MISCELLANEOUS ZN(II)2CYS6 TRANSCRIPTION FACTOR (EUROFUNG)-RELATED"/>
    <property type="match status" value="1"/>
</dbReference>
<dbReference type="EMBL" id="JAPZBR010000008">
    <property type="protein sequence ID" value="KAJ5340438.1"/>
    <property type="molecule type" value="Genomic_DNA"/>
</dbReference>
<dbReference type="PANTHER" id="PTHR37534">
    <property type="entry name" value="TRANSCRIPTIONAL ACTIVATOR PROTEIN UGA3"/>
    <property type="match status" value="1"/>
</dbReference>
<dbReference type="AlphaFoldDB" id="A0A9W9QM38"/>
<evidence type="ECO:0000256" key="3">
    <source>
        <dbReference type="SAM" id="MobiDB-lite"/>
    </source>
</evidence>
<protein>
    <recommendedName>
        <fullName evidence="6">C6 transcription factor</fullName>
    </recommendedName>
</protein>
<reference evidence="4" key="1">
    <citation type="submission" date="2022-12" db="EMBL/GenBank/DDBJ databases">
        <authorList>
            <person name="Petersen C."/>
        </authorList>
    </citation>
    <scope>NUCLEOTIDE SEQUENCE</scope>
    <source>
        <strain evidence="4">IBT 35675</strain>
    </source>
</reference>
<dbReference type="GO" id="GO:0000976">
    <property type="term" value="F:transcription cis-regulatory region binding"/>
    <property type="evidence" value="ECO:0007669"/>
    <property type="project" value="TreeGrafter"/>
</dbReference>
<organism evidence="4 5">
    <name type="scientific">Penicillium brevicompactum</name>
    <dbReference type="NCBI Taxonomy" id="5074"/>
    <lineage>
        <taxon>Eukaryota</taxon>
        <taxon>Fungi</taxon>
        <taxon>Dikarya</taxon>
        <taxon>Ascomycota</taxon>
        <taxon>Pezizomycotina</taxon>
        <taxon>Eurotiomycetes</taxon>
        <taxon>Eurotiomycetidae</taxon>
        <taxon>Eurotiales</taxon>
        <taxon>Aspergillaceae</taxon>
        <taxon>Penicillium</taxon>
    </lineage>
</organism>
<keyword evidence="2" id="KW-0539">Nucleus</keyword>
<reference evidence="4" key="2">
    <citation type="journal article" date="2023" name="IMA Fungus">
        <title>Comparative genomic study of the Penicillium genus elucidates a diverse pangenome and 15 lateral gene transfer events.</title>
        <authorList>
            <person name="Petersen C."/>
            <person name="Sorensen T."/>
            <person name="Nielsen M.R."/>
            <person name="Sondergaard T.E."/>
            <person name="Sorensen J.L."/>
            <person name="Fitzpatrick D.A."/>
            <person name="Frisvad J.C."/>
            <person name="Nielsen K.L."/>
        </authorList>
    </citation>
    <scope>NUCLEOTIDE SEQUENCE</scope>
    <source>
        <strain evidence="4">IBT 35675</strain>
    </source>
</reference>
<dbReference type="InterPro" id="IPR021858">
    <property type="entry name" value="Fun_TF"/>
</dbReference>
<keyword evidence="5" id="KW-1185">Reference proteome</keyword>
<name>A0A9W9QM38_PENBR</name>
<feature type="compositionally biased region" description="Basic and acidic residues" evidence="3">
    <location>
        <begin position="1"/>
        <end position="10"/>
    </location>
</feature>
<evidence type="ECO:0000313" key="5">
    <source>
        <dbReference type="Proteomes" id="UP001148299"/>
    </source>
</evidence>
<dbReference type="GO" id="GO:0005634">
    <property type="term" value="C:nucleus"/>
    <property type="evidence" value="ECO:0007669"/>
    <property type="project" value="UniProtKB-SubCell"/>
</dbReference>
<accession>A0A9W9QM38</accession>